<evidence type="ECO:0000256" key="4">
    <source>
        <dbReference type="ARBA" id="ARBA00022989"/>
    </source>
</evidence>
<evidence type="ECO:0000256" key="1">
    <source>
        <dbReference type="ARBA" id="ARBA00004651"/>
    </source>
</evidence>
<keyword evidence="10" id="KW-1185">Reference proteome</keyword>
<gene>
    <name evidence="9" type="ORF">J2W84_003028</name>
</gene>
<accession>A0ABU1QXV9</accession>
<evidence type="ECO:0000256" key="6">
    <source>
        <dbReference type="SAM" id="Phobius"/>
    </source>
</evidence>
<dbReference type="InterPro" id="IPR003838">
    <property type="entry name" value="ABC3_permease_C"/>
</dbReference>
<feature type="domain" description="MacB-like periplasmic core" evidence="8">
    <location>
        <begin position="114"/>
        <end position="330"/>
    </location>
</feature>
<feature type="transmembrane region" description="Helical" evidence="6">
    <location>
        <begin position="112"/>
        <end position="135"/>
    </location>
</feature>
<comment type="caution">
    <text evidence="9">The sequence shown here is derived from an EMBL/GenBank/DDBJ whole genome shotgun (WGS) entry which is preliminary data.</text>
</comment>
<feature type="transmembrane region" description="Helical" evidence="6">
    <location>
        <begin position="468"/>
        <end position="494"/>
    </location>
</feature>
<dbReference type="RefSeq" id="WP_309984379.1">
    <property type="nucleotide sequence ID" value="NZ_JAVDTI010000003.1"/>
</dbReference>
<keyword evidence="2" id="KW-1003">Cell membrane</keyword>
<name>A0ABU1QXV9_9BACT</name>
<feature type="domain" description="ABC3 transporter permease C-terminal" evidence="7">
    <location>
        <begin position="766"/>
        <end position="873"/>
    </location>
</feature>
<dbReference type="Proteomes" id="UP001264980">
    <property type="component" value="Unassembled WGS sequence"/>
</dbReference>
<reference evidence="9 10" key="1">
    <citation type="submission" date="2023-07" db="EMBL/GenBank/DDBJ databases">
        <title>Sorghum-associated microbial communities from plants grown in Nebraska, USA.</title>
        <authorList>
            <person name="Schachtman D."/>
        </authorList>
    </citation>
    <scope>NUCLEOTIDE SEQUENCE [LARGE SCALE GENOMIC DNA]</scope>
    <source>
        <strain evidence="9 10">BE57</strain>
    </source>
</reference>
<feature type="transmembrane region" description="Helical" evidence="6">
    <location>
        <begin position="377"/>
        <end position="396"/>
    </location>
</feature>
<dbReference type="Pfam" id="PF12704">
    <property type="entry name" value="MacB_PCD"/>
    <property type="match status" value="2"/>
</dbReference>
<feature type="transmembrane region" description="Helical" evidence="6">
    <location>
        <begin position="807"/>
        <end position="831"/>
    </location>
</feature>
<keyword evidence="5 6" id="KW-0472">Membrane</keyword>
<dbReference type="PANTHER" id="PTHR30572">
    <property type="entry name" value="MEMBRANE COMPONENT OF TRANSPORTER-RELATED"/>
    <property type="match status" value="1"/>
</dbReference>
<evidence type="ECO:0000313" key="9">
    <source>
        <dbReference type="EMBL" id="MDR6805980.1"/>
    </source>
</evidence>
<feature type="domain" description="ABC3 transporter permease C-terminal" evidence="7">
    <location>
        <begin position="380"/>
        <end position="495"/>
    </location>
</feature>
<evidence type="ECO:0000256" key="5">
    <source>
        <dbReference type="ARBA" id="ARBA00023136"/>
    </source>
</evidence>
<feature type="transmembrane region" description="Helical" evidence="6">
    <location>
        <begin position="760"/>
        <end position="786"/>
    </location>
</feature>
<dbReference type="InterPro" id="IPR025857">
    <property type="entry name" value="MacB_PCD"/>
</dbReference>
<feature type="domain" description="MacB-like periplasmic core" evidence="8">
    <location>
        <begin position="607"/>
        <end position="718"/>
    </location>
</feature>
<sequence>MGVNYFQGFARARNMSYNNPPKFADWLLSLFCHPEQVEEVQGDLQERFQKCAARSGVRRAKFRYTLEVLGFARFIFKQRRRASQYQTQIFSFGMLTTYLRISWRNLLKAKGYAFINITGLMVAMTASTLICLWIQSELQFDRSYSKVDRIFQVYNRDIFNDEKSVWSTTPSPLAHELNASYPDIEMATRYVPLTLLLSVGDLNSNVKGALADPDFVRIFDVNLLSGSENRLLADAGRIIISRRLATNLFGTENAVGKTMQIDHKDHFLVSAVMDNLPESSQFQDIDYLIPCEYMIKPGSASADWTSNNLSTFVLLRQGAQQAAVNQKIRKVTAHHLKGTLDNVANREIFLHSAHKWHLYSKIEKGEVVGGGIVAVRLFALVAIFILVTACVNFVNLSTARGEMSAREVGVRKVAGAAKGSLVLRFISEAILLALIAGLLAAVVIWAVTPAFNDLVGRHLQPDFTSPRFWASGLAFVLLTGLLAGSYPAFVLSSFQPAKVLKGPYRFGTAATPARKCLVVLQFAFAIVLIISTLVIRNQIDHAERRESGFNKEHLFYAALPGNLEKHYPLLRDQLITSGAVVSATRSLGPTVSLNTRQWGVQFPGSVETDKNVEFDLFGADREFIATTGVTLLEGREIDISKYPTDSTAIVLNETAAKAMRLKTPVGASVRFQKTDWHVVGVVKDFIYESPYSPVKPAIITGPAGMLAHQWVNLRLNPAEKLEKNLMMLEAIFKKIDPGYPFSYSFADDTYEARFAREKQIGILTTTFTGLAIFISSMGIFGLAAFAAQQRIKEIGVRKVLGASVPSIVGLLTADFVKLAIIAFAIAAPVGWYIMDQWLTDFEYRVQIGPGVFLFASCSTLLIVTSTVVWHSVRAALMDPVRSLASE</sequence>
<evidence type="ECO:0000256" key="2">
    <source>
        <dbReference type="ARBA" id="ARBA00022475"/>
    </source>
</evidence>
<dbReference type="Pfam" id="PF02687">
    <property type="entry name" value="FtsX"/>
    <property type="match status" value="2"/>
</dbReference>
<evidence type="ECO:0000256" key="3">
    <source>
        <dbReference type="ARBA" id="ARBA00022692"/>
    </source>
</evidence>
<evidence type="ECO:0000313" key="10">
    <source>
        <dbReference type="Proteomes" id="UP001264980"/>
    </source>
</evidence>
<evidence type="ECO:0000259" key="7">
    <source>
        <dbReference type="Pfam" id="PF02687"/>
    </source>
</evidence>
<feature type="transmembrane region" description="Helical" evidence="6">
    <location>
        <begin position="515"/>
        <end position="535"/>
    </location>
</feature>
<keyword evidence="4 6" id="KW-1133">Transmembrane helix</keyword>
<dbReference type="EMBL" id="JAVDTI010000003">
    <property type="protein sequence ID" value="MDR6805980.1"/>
    <property type="molecule type" value="Genomic_DNA"/>
</dbReference>
<proteinExistence type="predicted"/>
<dbReference type="PANTHER" id="PTHR30572:SF18">
    <property type="entry name" value="ABC-TYPE MACROLIDE FAMILY EXPORT SYSTEM PERMEASE COMPONENT 2"/>
    <property type="match status" value="1"/>
</dbReference>
<organism evidence="9 10">
    <name type="scientific">Dyadobacter fermentans</name>
    <dbReference type="NCBI Taxonomy" id="94254"/>
    <lineage>
        <taxon>Bacteria</taxon>
        <taxon>Pseudomonadati</taxon>
        <taxon>Bacteroidota</taxon>
        <taxon>Cytophagia</taxon>
        <taxon>Cytophagales</taxon>
        <taxon>Spirosomataceae</taxon>
        <taxon>Dyadobacter</taxon>
    </lineage>
</organism>
<evidence type="ECO:0000259" key="8">
    <source>
        <dbReference type="Pfam" id="PF12704"/>
    </source>
</evidence>
<feature type="transmembrane region" description="Helical" evidence="6">
    <location>
        <begin position="421"/>
        <end position="448"/>
    </location>
</feature>
<keyword evidence="3 6" id="KW-0812">Transmembrane</keyword>
<protein>
    <submittedName>
        <fullName evidence="9">ABC-type antimicrobial peptide transport system permease subunit</fullName>
    </submittedName>
</protein>
<dbReference type="InterPro" id="IPR050250">
    <property type="entry name" value="Macrolide_Exporter_MacB"/>
</dbReference>
<dbReference type="InterPro" id="IPR047699">
    <property type="entry name" value="Permease_put_prefix"/>
</dbReference>
<dbReference type="NCBIfam" id="NF038404">
    <property type="entry name" value="perm_prefix_2"/>
    <property type="match status" value="1"/>
</dbReference>
<feature type="transmembrane region" description="Helical" evidence="6">
    <location>
        <begin position="851"/>
        <end position="872"/>
    </location>
</feature>
<comment type="subcellular location">
    <subcellularLocation>
        <location evidence="1">Cell membrane</location>
        <topology evidence="1">Multi-pass membrane protein</topology>
    </subcellularLocation>
</comment>